<accession>A0A1Q9DK52</accession>
<feature type="transmembrane region" description="Helical" evidence="2">
    <location>
        <begin position="493"/>
        <end position="511"/>
    </location>
</feature>
<evidence type="ECO:0000256" key="1">
    <source>
        <dbReference type="SAM" id="MobiDB-lite"/>
    </source>
</evidence>
<feature type="transmembrane region" description="Helical" evidence="2">
    <location>
        <begin position="1428"/>
        <end position="1450"/>
    </location>
</feature>
<dbReference type="Proteomes" id="UP000186817">
    <property type="component" value="Unassembled WGS sequence"/>
</dbReference>
<organism evidence="4 5">
    <name type="scientific">Symbiodinium microadriaticum</name>
    <name type="common">Dinoflagellate</name>
    <name type="synonym">Zooxanthella microadriatica</name>
    <dbReference type="NCBI Taxonomy" id="2951"/>
    <lineage>
        <taxon>Eukaryota</taxon>
        <taxon>Sar</taxon>
        <taxon>Alveolata</taxon>
        <taxon>Dinophyceae</taxon>
        <taxon>Suessiales</taxon>
        <taxon>Symbiodiniaceae</taxon>
        <taxon>Symbiodinium</taxon>
    </lineage>
</organism>
<feature type="signal peptide" evidence="3">
    <location>
        <begin position="1"/>
        <end position="18"/>
    </location>
</feature>
<evidence type="ECO:0000313" key="4">
    <source>
        <dbReference type="EMBL" id="OLP95577.1"/>
    </source>
</evidence>
<feature type="transmembrane region" description="Helical" evidence="2">
    <location>
        <begin position="207"/>
        <end position="227"/>
    </location>
</feature>
<reference evidence="4 5" key="1">
    <citation type="submission" date="2016-02" db="EMBL/GenBank/DDBJ databases">
        <title>Genome analysis of coral dinoflagellate symbionts highlights evolutionary adaptations to a symbiotic lifestyle.</title>
        <authorList>
            <person name="Aranda M."/>
            <person name="Li Y."/>
            <person name="Liew Y.J."/>
            <person name="Baumgarten S."/>
            <person name="Simakov O."/>
            <person name="Wilson M."/>
            <person name="Piel J."/>
            <person name="Ashoor H."/>
            <person name="Bougouffa S."/>
            <person name="Bajic V.B."/>
            <person name="Ryu T."/>
            <person name="Ravasi T."/>
            <person name="Bayer T."/>
            <person name="Micklem G."/>
            <person name="Kim H."/>
            <person name="Bhak J."/>
            <person name="Lajeunesse T.C."/>
            <person name="Voolstra C.R."/>
        </authorList>
    </citation>
    <scope>NUCLEOTIDE SEQUENCE [LARGE SCALE GENOMIC DNA]</scope>
    <source>
        <strain evidence="4 5">CCMP2467</strain>
    </source>
</reference>
<gene>
    <name evidence="4" type="ORF">AK812_SmicGene22283</name>
</gene>
<feature type="compositionally biased region" description="Acidic residues" evidence="1">
    <location>
        <begin position="1157"/>
        <end position="1184"/>
    </location>
</feature>
<name>A0A1Q9DK52_SYMMI</name>
<feature type="region of interest" description="Disordered" evidence="1">
    <location>
        <begin position="282"/>
        <end position="312"/>
    </location>
</feature>
<feature type="transmembrane region" description="Helical" evidence="2">
    <location>
        <begin position="593"/>
        <end position="614"/>
    </location>
</feature>
<feature type="transmembrane region" description="Helical" evidence="2">
    <location>
        <begin position="428"/>
        <end position="449"/>
    </location>
</feature>
<protein>
    <submittedName>
        <fullName evidence="4">Uncharacterized protein</fullName>
    </submittedName>
</protein>
<keyword evidence="2" id="KW-1133">Transmembrane helix</keyword>
<dbReference type="OrthoDB" id="442200at2759"/>
<feature type="chain" id="PRO_5013339652" evidence="3">
    <location>
        <begin position="19"/>
        <end position="1584"/>
    </location>
</feature>
<keyword evidence="3" id="KW-0732">Signal</keyword>
<feature type="compositionally biased region" description="Basic residues" evidence="1">
    <location>
        <begin position="1360"/>
        <end position="1389"/>
    </location>
</feature>
<keyword evidence="5" id="KW-1185">Reference proteome</keyword>
<keyword evidence="2" id="KW-0472">Membrane</keyword>
<feature type="region of interest" description="Disordered" evidence="1">
    <location>
        <begin position="1157"/>
        <end position="1232"/>
    </location>
</feature>
<comment type="caution">
    <text evidence="4">The sequence shown here is derived from an EMBL/GenBank/DDBJ whole genome shotgun (WGS) entry which is preliminary data.</text>
</comment>
<evidence type="ECO:0000256" key="3">
    <source>
        <dbReference type="SAM" id="SignalP"/>
    </source>
</evidence>
<feature type="region of interest" description="Disordered" evidence="1">
    <location>
        <begin position="1253"/>
        <end position="1415"/>
    </location>
</feature>
<feature type="compositionally biased region" description="Acidic residues" evidence="1">
    <location>
        <begin position="1290"/>
        <end position="1311"/>
    </location>
</feature>
<evidence type="ECO:0000313" key="5">
    <source>
        <dbReference type="Proteomes" id="UP000186817"/>
    </source>
</evidence>
<proteinExistence type="predicted"/>
<sequence length="1584" mass="172937">MTMLVQALSLLILPGAAGYIGFDGFGGGGNCLQDKLRFGAQALVNQGFSEVCCKVPQHYAEPAGSLNSLGSILEVFWEHWTETTARRPALASPDDWVSKSEFHQKCAMLGGGTLVRQAGLFGFGYNRTNYKFDQGQRWARFTAGRANEIKRFGMFREDVADLASVSVSKLKVYVPVLTMSLGYVLTVLVEARSGLKFPGPPTFASGLYLNCLGVSFAFMTLSIWLCWHAAMRAQIAMVQLRTRKVRLPVPSQRQLDSARKILSTYEEQNVYDMFRLPFLMPNTGGEPIPEEEEKDDDKKGGSSKTGYSKAGLPGMAAKVKGKVKEFAEETGGSTKEAAYAAKMPGLTSGAPSWMDKELEARDALPKASPSGFGMEGPSEPYEHFELIRQAQKDYWCAEAYARVTFLIGKIHLIQSFAYWLVLHNVSELGLIWGAVVCGSSLTAGIWIMFRMDVLPSHGGCFPIEMGGPFVEAVSIALAYTHHPTDAIIDISRAVAILVYLMQIAFTIRLYVVSQPANSAAGATHTAREAGERLFNQSASCESPAWLPAAFQHVSYLVAPPKTKAQLEQEQRDRDQRAIHEDPMVNVDMTPWSYVRVLLFVTVISWAVLLTGRIVECIMSERMLVTNPGQPPWSRIGQWYGWESGPITSKHYAHVTPMRGHFAWQKGWGPQGQQELWASDMFGFHPEADMHWAEDEGPAPLVGAAGHGENTWYEGVIKYGRVYSGGHDWLDSGGHRRLRAIVPGVVRPVVPAPISWPAMVEPEHLACGPQGLLALAPGGSGALLPPEASHGLGPAEATPFHLEGLLELGMARGVSWGIGGRILVHTGSGAIASCPVMGAGGARHCSATELPKLPDYGMAKHVTAVMEGSASQPTRAAVLAEGKVLLHELASEGLSRAWRLISELSIPAGSEGQAETPQVVSLSADHGRLLAAADDGSVFHWLLENGHGIGEAAREAPVFLEWRWVVFQLQGPGAAGALPAPCLPARSCAWPRAGFAPREVPSSGAPSCYSEDLAAGLRDAHHEPHSNGGCKESQEFPCDWGEAGRPPVAALMYIRAFFSTLRWKSCVCKWAGSVEMRGRVLVFSGVYGPKPVHIEPLQRQVEKLYELVGVDPKQGASYTEDNGVRNLFALIQSVREAQAEGEVDAYDYQEDEGNWDAEEAVPDEAPPADDEDEYEDEWGQEEEDAPAPPPPKKAKLKDPRDDEEHAQEEDPATPARPLPRASTDESYAEIPTAEKEKELADILGQIQQLNVKRHSCLNLRSPRELWTSQPARMQRRKGDFLRCQKGRSGEEDSPDAEEGEEEEATEEDEELPMEAPPEVNPAMQAGLRSTLRSEIKPRGKNAAAGKRGRSRSAKDPEAKAKAKAKGRAKAKAKAKSKAKAKAKAKAKGKAAAREADGDGTDEPVASDGKPGKMNKGGIQRKAPVLEVLIYLRLLPLLMCQVLIMAVLLLMLDKRYVFGQAFEALELCAGSGIVTRCLRMVLAFLLLISKQGVFVLEQPKSHYPPGFALRLVRARHALLAEKELPCPAEVLQEEDLKIEDLFGPDAFRDCWLDAKMDTVLSYLRGNRHLEMPEKLRAALPSTIPPE</sequence>
<keyword evidence="2" id="KW-0812">Transmembrane</keyword>
<evidence type="ECO:0000256" key="2">
    <source>
        <dbReference type="SAM" id="Phobius"/>
    </source>
</evidence>
<dbReference type="EMBL" id="LSRX01000498">
    <property type="protein sequence ID" value="OLP95577.1"/>
    <property type="molecule type" value="Genomic_DNA"/>
</dbReference>
<feature type="compositionally biased region" description="Basic and acidic residues" evidence="1">
    <location>
        <begin position="1275"/>
        <end position="1289"/>
    </location>
</feature>